<evidence type="ECO:0000256" key="5">
    <source>
        <dbReference type="ARBA" id="ARBA00022840"/>
    </source>
</evidence>
<evidence type="ECO:0000256" key="6">
    <source>
        <dbReference type="ARBA" id="ARBA00023175"/>
    </source>
</evidence>
<evidence type="ECO:0000256" key="2">
    <source>
        <dbReference type="ARBA" id="ARBA00022490"/>
    </source>
</evidence>
<dbReference type="InterPro" id="IPR027417">
    <property type="entry name" value="P-loop_NTPase"/>
</dbReference>
<evidence type="ECO:0000256" key="9">
    <source>
        <dbReference type="PROSITE-ProRule" id="PRU00283"/>
    </source>
</evidence>
<keyword evidence="3 10" id="KW-0493">Microtubule</keyword>
<dbReference type="PROSITE" id="PS00411">
    <property type="entry name" value="KINESIN_MOTOR_1"/>
    <property type="match status" value="1"/>
</dbReference>
<evidence type="ECO:0000313" key="14">
    <source>
        <dbReference type="WBParaSite" id="PTRK_0001163800.1"/>
    </source>
</evidence>
<keyword evidence="6 9" id="KW-0505">Motor protein</keyword>
<sequence length="626" mass="71928">MNIKNIEFGNGGKSCIRVGIRIRPRTFKEIEFDDKVVLETSSNTIYIHDIKQVRKYSGFDYIFGNEGSQSHIYNVMISDYILKLLLGFNCTIFAYGQTGTGKTYTIEGKFDAARDDTFNWKTDNDAGIIIRAMQHILELLNQKTCSRKKITVTYIQLYNENIYDLIGDNKKLTIYEDGKNNEEVKIKDVSEFIVNSIDDVHDILDRGHQMRQQAFTLMSSASSRSHAIFSAIVEWDEVNKDTIISRKGKLNLVDLAGSENIEKSGLSQISSREIKNINTSLLALGNVITALTEGNSYVPYRRSNLTRILKDSLGGSALTCIVAAVSPTFSNISETRSTLDYSLKAMNIKNKSLVNVSLKRNQAISGFEVLDEISRIIRDMPIINDSFLEHFSPNNDSLVKKLNNLIMNKSNIIENKDNWISINRDILNSCQNELRNYVDDIDNDVLELDKKLYAIELNEEEEKKIIQQIQFIYDNFKHMENAFQCQEDEIKSYLENINKYLKDKSAFNDICEDTLNKCSEILRTLEKPLSNMEINELNELYEVTNDKILKIFSNLEMLSKDIEDAHIQNKLKEVINKNQISRNMNKLKTTTTDHDIIWLEKLESLITLEEPSIMNEGRQLLEELHL</sequence>
<dbReference type="InterPro" id="IPR001752">
    <property type="entry name" value="Kinesin_motor_dom"/>
</dbReference>
<dbReference type="Gene3D" id="3.40.850.10">
    <property type="entry name" value="Kinesin motor domain"/>
    <property type="match status" value="1"/>
</dbReference>
<dbReference type="InterPro" id="IPR047149">
    <property type="entry name" value="KIF11-like"/>
</dbReference>
<dbReference type="PROSITE" id="PS50067">
    <property type="entry name" value="KINESIN_MOTOR_2"/>
    <property type="match status" value="1"/>
</dbReference>
<evidence type="ECO:0000256" key="10">
    <source>
        <dbReference type="RuleBase" id="RU000394"/>
    </source>
</evidence>
<proteinExistence type="inferred from homology"/>
<dbReference type="Pfam" id="PF00225">
    <property type="entry name" value="Kinesin"/>
    <property type="match status" value="1"/>
</dbReference>
<feature type="binding site" evidence="9">
    <location>
        <begin position="96"/>
        <end position="103"/>
    </location>
    <ligand>
        <name>ATP</name>
        <dbReference type="ChEBI" id="CHEBI:30616"/>
    </ligand>
</feature>
<comment type="subcellular location">
    <subcellularLocation>
        <location evidence="1">Cytoplasm</location>
        <location evidence="1">Cytoskeleton</location>
    </subcellularLocation>
</comment>
<name>A0A0N4ZT06_PARTI</name>
<dbReference type="GO" id="GO:0007018">
    <property type="term" value="P:microtubule-based movement"/>
    <property type="evidence" value="ECO:0007669"/>
    <property type="project" value="InterPro"/>
</dbReference>
<dbReference type="FunFam" id="3.40.850.10:FF:000019">
    <property type="entry name" value="Kinesin-like protein KIN-5D"/>
    <property type="match status" value="1"/>
</dbReference>
<dbReference type="GO" id="GO:0005524">
    <property type="term" value="F:ATP binding"/>
    <property type="evidence" value="ECO:0007669"/>
    <property type="project" value="UniProtKB-UniRule"/>
</dbReference>
<reference evidence="14" key="1">
    <citation type="submission" date="2017-02" db="UniProtKB">
        <authorList>
            <consortium name="WormBaseParasite"/>
        </authorList>
    </citation>
    <scope>IDENTIFICATION</scope>
</reference>
<dbReference type="GO" id="GO:0005876">
    <property type="term" value="C:spindle microtubule"/>
    <property type="evidence" value="ECO:0007669"/>
    <property type="project" value="TreeGrafter"/>
</dbReference>
<evidence type="ECO:0000256" key="1">
    <source>
        <dbReference type="ARBA" id="ARBA00004245"/>
    </source>
</evidence>
<dbReference type="GO" id="GO:0051231">
    <property type="term" value="P:spindle elongation"/>
    <property type="evidence" value="ECO:0007669"/>
    <property type="project" value="TreeGrafter"/>
</dbReference>
<evidence type="ECO:0000259" key="12">
    <source>
        <dbReference type="PROSITE" id="PS50067"/>
    </source>
</evidence>
<dbReference type="GO" id="GO:0090307">
    <property type="term" value="P:mitotic spindle assembly"/>
    <property type="evidence" value="ECO:0007669"/>
    <property type="project" value="TreeGrafter"/>
</dbReference>
<dbReference type="PANTHER" id="PTHR47970:SF12">
    <property type="entry name" value="KINESIN FAMILY MEMBER 11"/>
    <property type="match status" value="1"/>
</dbReference>
<dbReference type="InterPro" id="IPR036961">
    <property type="entry name" value="Kinesin_motor_dom_sf"/>
</dbReference>
<dbReference type="STRING" id="131310.A0A0N4ZT06"/>
<evidence type="ECO:0000256" key="7">
    <source>
        <dbReference type="ARBA" id="ARBA00023212"/>
    </source>
</evidence>
<protein>
    <recommendedName>
        <fullName evidence="10">Kinesin-like protein</fullName>
    </recommendedName>
</protein>
<dbReference type="PANTHER" id="PTHR47970">
    <property type="entry name" value="KINESIN-LIKE PROTEIN KIF11"/>
    <property type="match status" value="1"/>
</dbReference>
<dbReference type="GO" id="GO:0008017">
    <property type="term" value="F:microtubule binding"/>
    <property type="evidence" value="ECO:0007669"/>
    <property type="project" value="InterPro"/>
</dbReference>
<keyword evidence="7" id="KW-0206">Cytoskeleton</keyword>
<comment type="similarity">
    <text evidence="8">Belongs to the TRAFAC class myosin-kinesin ATPase superfamily. Kinesin family. KIN-5/BimC subfamily.</text>
</comment>
<evidence type="ECO:0000256" key="3">
    <source>
        <dbReference type="ARBA" id="ARBA00022701"/>
    </source>
</evidence>
<evidence type="ECO:0000313" key="13">
    <source>
        <dbReference type="Proteomes" id="UP000038045"/>
    </source>
</evidence>
<dbReference type="GO" id="GO:0008574">
    <property type="term" value="F:plus-end-directed microtubule motor activity"/>
    <property type="evidence" value="ECO:0007669"/>
    <property type="project" value="TreeGrafter"/>
</dbReference>
<keyword evidence="13" id="KW-1185">Reference proteome</keyword>
<organism evidence="13 14">
    <name type="scientific">Parastrongyloides trichosuri</name>
    <name type="common">Possum-specific nematode worm</name>
    <dbReference type="NCBI Taxonomy" id="131310"/>
    <lineage>
        <taxon>Eukaryota</taxon>
        <taxon>Metazoa</taxon>
        <taxon>Ecdysozoa</taxon>
        <taxon>Nematoda</taxon>
        <taxon>Chromadorea</taxon>
        <taxon>Rhabditida</taxon>
        <taxon>Tylenchina</taxon>
        <taxon>Panagrolaimomorpha</taxon>
        <taxon>Strongyloidoidea</taxon>
        <taxon>Strongyloididae</taxon>
        <taxon>Parastrongyloides</taxon>
    </lineage>
</organism>
<evidence type="ECO:0000256" key="8">
    <source>
        <dbReference type="ARBA" id="ARBA00034704"/>
    </source>
</evidence>
<keyword evidence="2" id="KW-0963">Cytoplasm</keyword>
<keyword evidence="4 9" id="KW-0547">Nucleotide-binding</keyword>
<dbReference type="SUPFAM" id="SSF52540">
    <property type="entry name" value="P-loop containing nucleoside triphosphate hydrolases"/>
    <property type="match status" value="1"/>
</dbReference>
<accession>A0A0N4ZT06</accession>
<dbReference type="AlphaFoldDB" id="A0A0N4ZT06"/>
<dbReference type="Proteomes" id="UP000038045">
    <property type="component" value="Unplaced"/>
</dbReference>
<evidence type="ECO:0000256" key="11">
    <source>
        <dbReference type="SAM" id="Coils"/>
    </source>
</evidence>
<dbReference type="PRINTS" id="PR00380">
    <property type="entry name" value="KINESINHEAVY"/>
</dbReference>
<feature type="domain" description="Kinesin motor" evidence="12">
    <location>
        <begin position="15"/>
        <end position="348"/>
    </location>
</feature>
<keyword evidence="5 9" id="KW-0067">ATP-binding</keyword>
<evidence type="ECO:0000256" key="4">
    <source>
        <dbReference type="ARBA" id="ARBA00022741"/>
    </source>
</evidence>
<keyword evidence="11" id="KW-0175">Coiled coil</keyword>
<feature type="coiled-coil region" evidence="11">
    <location>
        <begin position="443"/>
        <end position="503"/>
    </location>
</feature>
<dbReference type="SMART" id="SM00129">
    <property type="entry name" value="KISc"/>
    <property type="match status" value="1"/>
</dbReference>
<dbReference type="GO" id="GO:0072686">
    <property type="term" value="C:mitotic spindle"/>
    <property type="evidence" value="ECO:0007669"/>
    <property type="project" value="TreeGrafter"/>
</dbReference>
<dbReference type="InterPro" id="IPR019821">
    <property type="entry name" value="Kinesin_motor_CS"/>
</dbReference>
<dbReference type="WBParaSite" id="PTRK_0001163800.1">
    <property type="protein sequence ID" value="PTRK_0001163800.1"/>
    <property type="gene ID" value="PTRK_0001163800"/>
</dbReference>